<organism evidence="1 2">
    <name type="scientific">Suillus subaureus</name>
    <dbReference type="NCBI Taxonomy" id="48587"/>
    <lineage>
        <taxon>Eukaryota</taxon>
        <taxon>Fungi</taxon>
        <taxon>Dikarya</taxon>
        <taxon>Basidiomycota</taxon>
        <taxon>Agaricomycotina</taxon>
        <taxon>Agaricomycetes</taxon>
        <taxon>Agaricomycetidae</taxon>
        <taxon>Boletales</taxon>
        <taxon>Suillineae</taxon>
        <taxon>Suillaceae</taxon>
        <taxon>Suillus</taxon>
    </lineage>
</organism>
<protein>
    <recommendedName>
        <fullName evidence="3">F-box domain-containing protein</fullName>
    </recommendedName>
</protein>
<proteinExistence type="predicted"/>
<dbReference type="GeneID" id="64633669"/>
<dbReference type="EMBL" id="JABBWG010000007">
    <property type="protein sequence ID" value="KAG1820981.1"/>
    <property type="molecule type" value="Genomic_DNA"/>
</dbReference>
<reference evidence="1" key="1">
    <citation type="journal article" date="2020" name="New Phytol.">
        <title>Comparative genomics reveals dynamic genome evolution in host specialist ectomycorrhizal fungi.</title>
        <authorList>
            <person name="Lofgren L.A."/>
            <person name="Nguyen N.H."/>
            <person name="Vilgalys R."/>
            <person name="Ruytinx J."/>
            <person name="Liao H.L."/>
            <person name="Branco S."/>
            <person name="Kuo A."/>
            <person name="LaButti K."/>
            <person name="Lipzen A."/>
            <person name="Andreopoulos W."/>
            <person name="Pangilinan J."/>
            <person name="Riley R."/>
            <person name="Hundley H."/>
            <person name="Na H."/>
            <person name="Barry K."/>
            <person name="Grigoriev I.V."/>
            <person name="Stajich J.E."/>
            <person name="Kennedy P.G."/>
        </authorList>
    </citation>
    <scope>NUCLEOTIDE SEQUENCE</scope>
    <source>
        <strain evidence="1">MN1</strain>
    </source>
</reference>
<evidence type="ECO:0000313" key="1">
    <source>
        <dbReference type="EMBL" id="KAG1820981.1"/>
    </source>
</evidence>
<gene>
    <name evidence="1" type="ORF">BJ212DRAFT_1478073</name>
</gene>
<dbReference type="OrthoDB" id="2646995at2759"/>
<sequence>MAPILLTRVCRRWREVAVDMPSLWCRLSIKVFLKDWQHNAFCYDTWLKRSRGRPLSLALQWQEHVLTELQSLLQPYLKHVSSLSILSLENAEKPALVLRNLSELQQLTIRMVGPFEPALTQFFPCMPSTLRNLEDQHIQLNCMPSFAPTCSQPLLVKHWYIVLRNTGLNTVHTHQTSILAHQLCHGFTNQLPDFFNALSFPNLRILDAPMYQDGFEELKALLARSNSPLERLVLRVGVMADEQQAEYGALISSLGPLVNLQATQNLLHISQ</sequence>
<dbReference type="RefSeq" id="XP_041196048.1">
    <property type="nucleotide sequence ID" value="XM_041339653.1"/>
</dbReference>
<comment type="caution">
    <text evidence="1">The sequence shown here is derived from an EMBL/GenBank/DDBJ whole genome shotgun (WGS) entry which is preliminary data.</text>
</comment>
<dbReference type="Proteomes" id="UP000807769">
    <property type="component" value="Unassembled WGS sequence"/>
</dbReference>
<name>A0A9P7EH47_9AGAM</name>
<evidence type="ECO:0008006" key="3">
    <source>
        <dbReference type="Google" id="ProtNLM"/>
    </source>
</evidence>
<accession>A0A9P7EH47</accession>
<dbReference type="AlphaFoldDB" id="A0A9P7EH47"/>
<keyword evidence="2" id="KW-1185">Reference proteome</keyword>
<evidence type="ECO:0000313" key="2">
    <source>
        <dbReference type="Proteomes" id="UP000807769"/>
    </source>
</evidence>